<evidence type="ECO:0000256" key="2">
    <source>
        <dbReference type="ARBA" id="ARBA00022603"/>
    </source>
</evidence>
<dbReference type="EC" id="2.1.1.-" evidence="5"/>
<dbReference type="HAMAP" id="MF_03223">
    <property type="entry name" value="Methyltr_EFM7"/>
    <property type="match status" value="1"/>
</dbReference>
<keyword evidence="1 5" id="KW-0963">Cytoplasm</keyword>
<comment type="similarity">
    <text evidence="5">Belongs to the class I-like SAM-binding methyltransferase superfamily. EFM7 family.</text>
</comment>
<protein>
    <recommendedName>
        <fullName evidence="5">Protein N-terminal and lysine N-methyltransferase EFM7</fullName>
        <ecNumber evidence="5">2.1.1.-</ecNumber>
    </recommendedName>
    <alternativeName>
        <fullName evidence="5">Elongation factor methyltransferase 7</fullName>
    </alternativeName>
</protein>
<feature type="region of interest" description="Disordered" evidence="6">
    <location>
        <begin position="1"/>
        <end position="49"/>
    </location>
</feature>
<feature type="binding site" evidence="5">
    <location>
        <position position="126"/>
    </location>
    <ligand>
        <name>S-adenosyl-L-methionine</name>
        <dbReference type="ChEBI" id="CHEBI:59789"/>
    </ligand>
</feature>
<keyword evidence="8" id="KW-1185">Reference proteome</keyword>
<comment type="caution">
    <text evidence="7">The sequence shown here is derived from an EMBL/GenBank/DDBJ whole genome shotgun (WGS) entry which is preliminary data.</text>
</comment>
<evidence type="ECO:0000313" key="8">
    <source>
        <dbReference type="Proteomes" id="UP001172102"/>
    </source>
</evidence>
<dbReference type="GO" id="GO:0071885">
    <property type="term" value="F:N-terminal protein N-methyltransferase activity"/>
    <property type="evidence" value="ECO:0007669"/>
    <property type="project" value="UniProtKB-UniRule"/>
</dbReference>
<dbReference type="EMBL" id="JAUKUA010000006">
    <property type="protein sequence ID" value="KAK0707401.1"/>
    <property type="molecule type" value="Genomic_DNA"/>
</dbReference>
<dbReference type="GO" id="GO:0032259">
    <property type="term" value="P:methylation"/>
    <property type="evidence" value="ECO:0007669"/>
    <property type="project" value="UniProtKB-KW"/>
</dbReference>
<dbReference type="InterPro" id="IPR025784">
    <property type="entry name" value="EFM7"/>
</dbReference>
<reference evidence="7" key="1">
    <citation type="submission" date="2023-06" db="EMBL/GenBank/DDBJ databases">
        <title>Genome-scale phylogeny and comparative genomics of the fungal order Sordariales.</title>
        <authorList>
            <consortium name="Lawrence Berkeley National Laboratory"/>
            <person name="Hensen N."/>
            <person name="Bonometti L."/>
            <person name="Westerberg I."/>
            <person name="Brannstrom I.O."/>
            <person name="Guillou S."/>
            <person name="Cros-Aarteil S."/>
            <person name="Calhoun S."/>
            <person name="Haridas S."/>
            <person name="Kuo A."/>
            <person name="Mondo S."/>
            <person name="Pangilinan J."/>
            <person name="Riley R."/>
            <person name="Labutti K."/>
            <person name="Andreopoulos B."/>
            <person name="Lipzen A."/>
            <person name="Chen C."/>
            <person name="Yanf M."/>
            <person name="Daum C."/>
            <person name="Ng V."/>
            <person name="Clum A."/>
            <person name="Steindorff A."/>
            <person name="Ohm R."/>
            <person name="Martin F."/>
            <person name="Silar P."/>
            <person name="Natvig D."/>
            <person name="Lalanne C."/>
            <person name="Gautier V."/>
            <person name="Ament-Velasquez S.L."/>
            <person name="Kruys A."/>
            <person name="Hutchinson M.I."/>
            <person name="Powell A.J."/>
            <person name="Barry K."/>
            <person name="Miller A.N."/>
            <person name="Grigoriev I.V."/>
            <person name="Debuchy R."/>
            <person name="Gladieux P."/>
            <person name="Thoren M.H."/>
            <person name="Johannesson H."/>
        </authorList>
    </citation>
    <scope>NUCLEOTIDE SEQUENCE</scope>
    <source>
        <strain evidence="7">SMH4607-1</strain>
    </source>
</reference>
<keyword evidence="2 5" id="KW-0489">Methyltransferase</keyword>
<comment type="function">
    <text evidence="5">S-adenosyl-L-methionine-dependent protein methyltransferase that trimethylates the N-terminal glycine 'Gly-2' of elongation factor 1-alpha, before also catalyzing the mono- and dimethylation of 'Lys-3'.</text>
</comment>
<feature type="binding site" evidence="5">
    <location>
        <begin position="104"/>
        <end position="106"/>
    </location>
    <ligand>
        <name>S-adenosyl-L-methionine</name>
        <dbReference type="ChEBI" id="CHEBI:59789"/>
    </ligand>
</feature>
<dbReference type="Gene3D" id="3.40.50.150">
    <property type="entry name" value="Vaccinia Virus protein VP39"/>
    <property type="match status" value="1"/>
</dbReference>
<dbReference type="PROSITE" id="PS51560">
    <property type="entry name" value="SAM_MT_NNT1"/>
    <property type="match status" value="1"/>
</dbReference>
<feature type="binding site" evidence="5">
    <location>
        <position position="78"/>
    </location>
    <ligand>
        <name>S-adenosyl-L-methionine</name>
        <dbReference type="ChEBI" id="CHEBI:59789"/>
    </ligand>
</feature>
<dbReference type="PANTHER" id="PTHR14614">
    <property type="entry name" value="HEPATOCELLULAR CARCINOMA-ASSOCIATED ANTIGEN"/>
    <property type="match status" value="1"/>
</dbReference>
<evidence type="ECO:0000313" key="7">
    <source>
        <dbReference type="EMBL" id="KAK0707401.1"/>
    </source>
</evidence>
<dbReference type="GO" id="GO:0005737">
    <property type="term" value="C:cytoplasm"/>
    <property type="evidence" value="ECO:0007669"/>
    <property type="project" value="UniProtKB-SubCell"/>
</dbReference>
<evidence type="ECO:0000256" key="5">
    <source>
        <dbReference type="HAMAP-Rule" id="MF_03223"/>
    </source>
</evidence>
<organism evidence="7 8">
    <name type="scientific">Lasiosphaeris hirsuta</name>
    <dbReference type="NCBI Taxonomy" id="260670"/>
    <lineage>
        <taxon>Eukaryota</taxon>
        <taxon>Fungi</taxon>
        <taxon>Dikarya</taxon>
        <taxon>Ascomycota</taxon>
        <taxon>Pezizomycotina</taxon>
        <taxon>Sordariomycetes</taxon>
        <taxon>Sordariomycetidae</taxon>
        <taxon>Sordariales</taxon>
        <taxon>Lasiosphaeriaceae</taxon>
        <taxon>Lasiosphaeris</taxon>
    </lineage>
</organism>
<dbReference type="GO" id="GO:0016279">
    <property type="term" value="F:protein-lysine N-methyltransferase activity"/>
    <property type="evidence" value="ECO:0007669"/>
    <property type="project" value="UniProtKB-UniRule"/>
</dbReference>
<dbReference type="PANTHER" id="PTHR14614:SF10">
    <property type="entry name" value="PROTEIN N-TERMINAL AND LYSINE N-METHYLTRANSFERASE EFM7"/>
    <property type="match status" value="1"/>
</dbReference>
<evidence type="ECO:0000256" key="6">
    <source>
        <dbReference type="SAM" id="MobiDB-lite"/>
    </source>
</evidence>
<dbReference type="AlphaFoldDB" id="A0AA40A1B6"/>
<gene>
    <name evidence="5" type="primary">EFM7</name>
    <name evidence="7" type="ORF">B0H67DRAFT_647589</name>
</gene>
<evidence type="ECO:0000256" key="1">
    <source>
        <dbReference type="ARBA" id="ARBA00022490"/>
    </source>
</evidence>
<proteinExistence type="inferred from homology"/>
<evidence type="ECO:0000256" key="4">
    <source>
        <dbReference type="ARBA" id="ARBA00022691"/>
    </source>
</evidence>
<dbReference type="InterPro" id="IPR029063">
    <property type="entry name" value="SAM-dependent_MTases_sf"/>
</dbReference>
<evidence type="ECO:0000256" key="3">
    <source>
        <dbReference type="ARBA" id="ARBA00022679"/>
    </source>
</evidence>
<comment type="subcellular location">
    <subcellularLocation>
        <location evidence="5">Cytoplasm</location>
    </subcellularLocation>
</comment>
<feature type="binding site" evidence="5">
    <location>
        <position position="163"/>
    </location>
    <ligand>
        <name>S-adenosyl-L-methionine</name>
        <dbReference type="ChEBI" id="CHEBI:59789"/>
    </ligand>
</feature>
<dbReference type="SUPFAM" id="SSF53335">
    <property type="entry name" value="S-adenosyl-L-methionine-dependent methyltransferases"/>
    <property type="match status" value="1"/>
</dbReference>
<dbReference type="InterPro" id="IPR019410">
    <property type="entry name" value="Methyltransf_16"/>
</dbReference>
<keyword evidence="3 5" id="KW-0808">Transferase</keyword>
<dbReference type="Pfam" id="PF10294">
    <property type="entry name" value="Methyltransf_16"/>
    <property type="match status" value="1"/>
</dbReference>
<dbReference type="Proteomes" id="UP001172102">
    <property type="component" value="Unassembled WGS sequence"/>
</dbReference>
<name>A0AA40A1B6_9PEZI</name>
<accession>A0AA40A1B6</accession>
<feature type="binding site" evidence="5">
    <location>
        <position position="187"/>
    </location>
    <ligand>
        <name>S-adenosyl-L-methionine</name>
        <dbReference type="ChEBI" id="CHEBI:59789"/>
    </ligand>
</feature>
<keyword evidence="4 5" id="KW-0949">S-adenosyl-L-methionine</keyword>
<sequence>MAAPPLTPAPASAANSERDEVSSEAGSAGSGLGGLFEDPEDFYPPSPPPTVQTYTTATGAVVTLHLVGHSPLEAHHLWNGARVVAGHFEAHPEVVRGRRVLELGAGAGLPSIVAAAVGAAKVVMTDFPDPDLLQTMRRNISECALIPRAGDNDGPCVADGYVWGGAPAHLLAHLGGDNQKFDVLVLADLLFRHTEHHALLRSIATTMARSPRSMALVVFTSYRPWLQHKDLAFFDRARAQGFEVEKLFEKKMDRPLFENDPGDEEVRKTVTAWGVRWPEAACQGEGLVKWPLSEEEAEGKVRVFRED</sequence>